<evidence type="ECO:0000313" key="6">
    <source>
        <dbReference type="EMBL" id="CAA9354634.1"/>
    </source>
</evidence>
<keyword evidence="2" id="KW-0805">Transcription regulation</keyword>
<dbReference type="GO" id="GO:0016987">
    <property type="term" value="F:sigma factor activity"/>
    <property type="evidence" value="ECO:0007669"/>
    <property type="project" value="UniProtKB-KW"/>
</dbReference>
<dbReference type="InterPro" id="IPR011517">
    <property type="entry name" value="RNA_pol_sigma70_ECF-like"/>
</dbReference>
<dbReference type="InterPro" id="IPR053812">
    <property type="entry name" value="HTH_Sigma70_ECF-like"/>
</dbReference>
<evidence type="ECO:0000256" key="2">
    <source>
        <dbReference type="ARBA" id="ARBA00023015"/>
    </source>
</evidence>
<dbReference type="InterPro" id="IPR013325">
    <property type="entry name" value="RNA_pol_sigma_r2"/>
</dbReference>
<dbReference type="AlphaFoldDB" id="A0A6J4MCG5"/>
<dbReference type="InterPro" id="IPR014284">
    <property type="entry name" value="RNA_pol_sigma-70_dom"/>
</dbReference>
<dbReference type="InterPro" id="IPR013324">
    <property type="entry name" value="RNA_pol_sigma_r3/r4-like"/>
</dbReference>
<keyword evidence="4" id="KW-0804">Transcription</keyword>
<dbReference type="PANTHER" id="PTHR43133">
    <property type="entry name" value="RNA POLYMERASE ECF-TYPE SIGMA FACTO"/>
    <property type="match status" value="1"/>
</dbReference>
<evidence type="ECO:0000256" key="3">
    <source>
        <dbReference type="ARBA" id="ARBA00023082"/>
    </source>
</evidence>
<dbReference type="Gene3D" id="1.10.10.10">
    <property type="entry name" value="Winged helix-like DNA-binding domain superfamily/Winged helix DNA-binding domain"/>
    <property type="match status" value="1"/>
</dbReference>
<accession>A0A6J4MCG5</accession>
<dbReference type="SUPFAM" id="SSF88946">
    <property type="entry name" value="Sigma2 domain of RNA polymerase sigma factors"/>
    <property type="match status" value="1"/>
</dbReference>
<keyword evidence="3" id="KW-0731">Sigma factor</keyword>
<reference evidence="6" key="1">
    <citation type="submission" date="2020-02" db="EMBL/GenBank/DDBJ databases">
        <authorList>
            <person name="Meier V. D."/>
        </authorList>
    </citation>
    <scope>NUCLEOTIDE SEQUENCE</scope>
    <source>
        <strain evidence="6">AVDCRST_MAG89</strain>
    </source>
</reference>
<comment type="similarity">
    <text evidence="1">Belongs to the sigma-70 factor family. ECF subfamily.</text>
</comment>
<dbReference type="NCBIfam" id="TIGR02937">
    <property type="entry name" value="sigma70-ECF"/>
    <property type="match status" value="1"/>
</dbReference>
<dbReference type="PANTHER" id="PTHR43133:SF39">
    <property type="entry name" value="SIMILAR TO RNA POLYMERASE SIGMA-E FACTOR"/>
    <property type="match status" value="1"/>
</dbReference>
<gene>
    <name evidence="6" type="ORF">AVDCRST_MAG89-3342</name>
</gene>
<dbReference type="InterPro" id="IPR039425">
    <property type="entry name" value="RNA_pol_sigma-70-like"/>
</dbReference>
<proteinExistence type="inferred from homology"/>
<dbReference type="NCBIfam" id="TIGR02999">
    <property type="entry name" value="Sig-70_X6"/>
    <property type="match status" value="1"/>
</dbReference>
<sequence>MSDLPPNPDPGGCDALDRAFPLVYEDLRHLARRHLRREAAGHTLSTTALVHEAYVRLERANPPWGDRAHFFALAATAMRRILVDHARRHHAARRGGAPSRVPLEAIEGMAVEERADLLVALDDALARLARLDPRQVRVVECRFFGGLTEEETAQALGVGLRTAKRDWAKARSWLYGELFPGTPR</sequence>
<dbReference type="InterPro" id="IPR036388">
    <property type="entry name" value="WH-like_DNA-bd_sf"/>
</dbReference>
<name>A0A6J4MCG5_9BACT</name>
<protein>
    <recommendedName>
        <fullName evidence="5">RNA polymerase sigma-70 ECF-like HTH domain-containing protein</fullName>
    </recommendedName>
</protein>
<evidence type="ECO:0000256" key="1">
    <source>
        <dbReference type="ARBA" id="ARBA00010641"/>
    </source>
</evidence>
<dbReference type="GO" id="GO:0006352">
    <property type="term" value="P:DNA-templated transcription initiation"/>
    <property type="evidence" value="ECO:0007669"/>
    <property type="project" value="InterPro"/>
</dbReference>
<feature type="domain" description="RNA polymerase sigma-70 ECF-like HTH" evidence="5">
    <location>
        <begin position="11"/>
        <end position="178"/>
    </location>
</feature>
<evidence type="ECO:0000259" key="5">
    <source>
        <dbReference type="Pfam" id="PF07638"/>
    </source>
</evidence>
<organism evidence="6">
    <name type="scientific">uncultured Gemmatimonadota bacterium</name>
    <dbReference type="NCBI Taxonomy" id="203437"/>
    <lineage>
        <taxon>Bacteria</taxon>
        <taxon>Pseudomonadati</taxon>
        <taxon>Gemmatimonadota</taxon>
        <taxon>environmental samples</taxon>
    </lineage>
</organism>
<dbReference type="Pfam" id="PF07638">
    <property type="entry name" value="Sigma70_ECF"/>
    <property type="match status" value="1"/>
</dbReference>
<evidence type="ECO:0000256" key="4">
    <source>
        <dbReference type="ARBA" id="ARBA00023163"/>
    </source>
</evidence>
<dbReference type="SUPFAM" id="SSF88659">
    <property type="entry name" value="Sigma3 and sigma4 domains of RNA polymerase sigma factors"/>
    <property type="match status" value="1"/>
</dbReference>
<dbReference type="EMBL" id="CADCTV010000699">
    <property type="protein sequence ID" value="CAA9354634.1"/>
    <property type="molecule type" value="Genomic_DNA"/>
</dbReference>